<dbReference type="Gene3D" id="3.40.50.300">
    <property type="entry name" value="P-loop containing nucleotide triphosphate hydrolases"/>
    <property type="match status" value="1"/>
</dbReference>
<evidence type="ECO:0000259" key="1">
    <source>
        <dbReference type="Pfam" id="PF09848"/>
    </source>
</evidence>
<reference evidence="2 3" key="2">
    <citation type="submission" date="2018-09" db="EMBL/GenBank/DDBJ databases">
        <title>Genome of Sphaerochaeta halotolerans strain 4-11.</title>
        <authorList>
            <person name="Nazina T.N."/>
            <person name="Sokolova D.S."/>
        </authorList>
    </citation>
    <scope>NUCLEOTIDE SEQUENCE [LARGE SCALE GENOMIC DNA]</scope>
    <source>
        <strain evidence="2 3">4-11</strain>
    </source>
</reference>
<name>A0A372MIW1_9SPIR</name>
<sequence>MLVYEGDKQQFLSDVQDNSIDQKIEMNMWSRLHKRVSQSEEQSWRNSLNYMQNVLLDSEIPNSSGVAIEFGIPNTNKRVDFILTGLDRANQHNAVIVELKQWSKVEPVPYIDQLLEAEIIDVQTRFSHGQQVVHHPSYQAWSYRSLISNFNANVHEIPIHLESCAYLHNYVPPKDDPLKQHYFQSLLEEAPVFYRSDVKKLREFIKKYIHTGDAKQTLYYIDNGEIRPSKSLQDSLTAMLRGNQEFILIDEQKIVYEQILSFARRSKEDGKKRVFIVQGGPGTGKTVVAINLLVQLINDDQVCAYVTKNSAPRNVFDAKLRSGAFKRKNISSLFKSSSAFIEADANNFGTLIVDEAHRLNKRSQLGPRITGEDQIKEIINASRCSVFFIDEDQKVTAQDYGDREQILYWASYFNAEVQEGMLLSQFRCNGSDGYLSWLDGVLGIQEETANPTLEGIDYDFQIVDDPNELRRLIEERNKADDKARIVAGYCWDWVSKNDAQSVPDITIDDFSMYWNLRGDGTYAITKESINQVGCIHTTQGLEFSYVGVIIGNDLRYEKGKVITDYTKRAKTDQSLKGLKGRIKKGDQEAMKTADIIIRNTYRTLLSRGMKGCYVYCTDAGLAQFLKTRIAGYVDEEESPLLAAEKE</sequence>
<dbReference type="Pfam" id="PF09848">
    <property type="entry name" value="SLFN-g3_helicase"/>
    <property type="match status" value="1"/>
</dbReference>
<organism evidence="2 3">
    <name type="scientific">Sphaerochaeta halotolerans</name>
    <dbReference type="NCBI Taxonomy" id="2293840"/>
    <lineage>
        <taxon>Bacteria</taxon>
        <taxon>Pseudomonadati</taxon>
        <taxon>Spirochaetota</taxon>
        <taxon>Spirochaetia</taxon>
        <taxon>Spirochaetales</taxon>
        <taxon>Sphaerochaetaceae</taxon>
        <taxon>Sphaerochaeta</taxon>
    </lineage>
</organism>
<dbReference type="Proteomes" id="UP000264002">
    <property type="component" value="Unassembled WGS sequence"/>
</dbReference>
<keyword evidence="3" id="KW-1185">Reference proteome</keyword>
<dbReference type="EMBL" id="QUWK01000003">
    <property type="protein sequence ID" value="RFU95684.1"/>
    <property type="molecule type" value="Genomic_DNA"/>
</dbReference>
<evidence type="ECO:0000313" key="2">
    <source>
        <dbReference type="EMBL" id="RFU95684.1"/>
    </source>
</evidence>
<dbReference type="RefSeq" id="WP_117329631.1">
    <property type="nucleotide sequence ID" value="NZ_QUWK01000003.1"/>
</dbReference>
<reference evidence="3" key="1">
    <citation type="submission" date="2018-08" db="EMBL/GenBank/DDBJ databases">
        <authorList>
            <person name="Grouzdev D.S."/>
            <person name="Krutkina M.S."/>
        </authorList>
    </citation>
    <scope>NUCLEOTIDE SEQUENCE [LARGE SCALE GENOMIC DNA]</scope>
    <source>
        <strain evidence="3">4-11</strain>
    </source>
</reference>
<comment type="caution">
    <text evidence="2">The sequence shown here is derived from an EMBL/GenBank/DDBJ whole genome shotgun (WGS) entry which is preliminary data.</text>
</comment>
<feature type="domain" description="Schlafen group 3-like DNA/RNA helicase" evidence="1">
    <location>
        <begin position="272"/>
        <end position="618"/>
    </location>
</feature>
<dbReference type="SUPFAM" id="SSF52540">
    <property type="entry name" value="P-loop containing nucleoside triphosphate hydrolases"/>
    <property type="match status" value="2"/>
</dbReference>
<evidence type="ECO:0000313" key="3">
    <source>
        <dbReference type="Proteomes" id="UP000264002"/>
    </source>
</evidence>
<dbReference type="AlphaFoldDB" id="A0A372MIW1"/>
<dbReference type="OrthoDB" id="3193269at2"/>
<accession>A0A372MIW1</accession>
<dbReference type="InterPro" id="IPR027417">
    <property type="entry name" value="P-loop_NTPase"/>
</dbReference>
<proteinExistence type="predicted"/>
<gene>
    <name evidence="2" type="ORF">DYP60_04210</name>
</gene>
<protein>
    <submittedName>
        <fullName evidence="2">DUF2075 domain-containing protein</fullName>
    </submittedName>
</protein>
<dbReference type="InterPro" id="IPR018647">
    <property type="entry name" value="SLFN_3-like_DNA/RNA_helicase"/>
</dbReference>